<evidence type="ECO:0000313" key="2">
    <source>
        <dbReference type="Proteomes" id="UP001055811"/>
    </source>
</evidence>
<protein>
    <submittedName>
        <fullName evidence="1">Uncharacterized protein</fullName>
    </submittedName>
</protein>
<evidence type="ECO:0000313" key="1">
    <source>
        <dbReference type="EMBL" id="KAI3781825.1"/>
    </source>
</evidence>
<reference evidence="1 2" key="2">
    <citation type="journal article" date="2022" name="Mol. Ecol. Resour.">
        <title>The genomes of chicory, endive, great burdock and yacon provide insights into Asteraceae paleo-polyploidization history and plant inulin production.</title>
        <authorList>
            <person name="Fan W."/>
            <person name="Wang S."/>
            <person name="Wang H."/>
            <person name="Wang A."/>
            <person name="Jiang F."/>
            <person name="Liu H."/>
            <person name="Zhao H."/>
            <person name="Xu D."/>
            <person name="Zhang Y."/>
        </authorList>
    </citation>
    <scope>NUCLEOTIDE SEQUENCE [LARGE SCALE GENOMIC DNA]</scope>
    <source>
        <strain evidence="2">cv. Punajuju</strain>
        <tissue evidence="1">Leaves</tissue>
    </source>
</reference>
<comment type="caution">
    <text evidence="1">The sequence shown here is derived from an EMBL/GenBank/DDBJ whole genome shotgun (WGS) entry which is preliminary data.</text>
</comment>
<name>A0ACB9GFH0_CICIN</name>
<keyword evidence="2" id="KW-1185">Reference proteome</keyword>
<dbReference type="EMBL" id="CM042010">
    <property type="protein sequence ID" value="KAI3781825.1"/>
    <property type="molecule type" value="Genomic_DNA"/>
</dbReference>
<proteinExistence type="predicted"/>
<accession>A0ACB9GFH0</accession>
<sequence length="242" mass="27274">MMEEEWNKLLSIKHHSLRCGDRRRRRTVWFISINLKSGSGYEVWSLTESLTSSSNLDTCFFFEVAAGHFQGKASSLKVHQISTPVNVTQRLTGCHGGEAQCGANRGCVYRVITRKGCGQADTWASSQGAMFESVLKASCEIIDYRWTKDRAPVDTFIMGLATSIRERSDYEEEQFLLYIRLLAELNVQVKKSEVVDTILPLFIESFEEGEASTPGLLRLRLLDAVSRIASLGFEKSYREAVV</sequence>
<organism evidence="1 2">
    <name type="scientific">Cichorium intybus</name>
    <name type="common">Chicory</name>
    <dbReference type="NCBI Taxonomy" id="13427"/>
    <lineage>
        <taxon>Eukaryota</taxon>
        <taxon>Viridiplantae</taxon>
        <taxon>Streptophyta</taxon>
        <taxon>Embryophyta</taxon>
        <taxon>Tracheophyta</taxon>
        <taxon>Spermatophyta</taxon>
        <taxon>Magnoliopsida</taxon>
        <taxon>eudicotyledons</taxon>
        <taxon>Gunneridae</taxon>
        <taxon>Pentapetalae</taxon>
        <taxon>asterids</taxon>
        <taxon>campanulids</taxon>
        <taxon>Asterales</taxon>
        <taxon>Asteraceae</taxon>
        <taxon>Cichorioideae</taxon>
        <taxon>Cichorieae</taxon>
        <taxon>Cichoriinae</taxon>
        <taxon>Cichorium</taxon>
    </lineage>
</organism>
<reference evidence="2" key="1">
    <citation type="journal article" date="2022" name="Mol. Ecol. Resour.">
        <title>The genomes of chicory, endive, great burdock and yacon provide insights into Asteraceae palaeo-polyploidization history and plant inulin production.</title>
        <authorList>
            <person name="Fan W."/>
            <person name="Wang S."/>
            <person name="Wang H."/>
            <person name="Wang A."/>
            <person name="Jiang F."/>
            <person name="Liu H."/>
            <person name="Zhao H."/>
            <person name="Xu D."/>
            <person name="Zhang Y."/>
        </authorList>
    </citation>
    <scope>NUCLEOTIDE SEQUENCE [LARGE SCALE GENOMIC DNA]</scope>
    <source>
        <strain evidence="2">cv. Punajuju</strain>
    </source>
</reference>
<dbReference type="Proteomes" id="UP001055811">
    <property type="component" value="Linkage Group LG02"/>
</dbReference>
<gene>
    <name evidence="1" type="ORF">L2E82_11851</name>
</gene>